<evidence type="ECO:0000313" key="2">
    <source>
        <dbReference type="EMBL" id="CAJ1934049.1"/>
    </source>
</evidence>
<feature type="compositionally biased region" description="Low complexity" evidence="1">
    <location>
        <begin position="511"/>
        <end position="537"/>
    </location>
</feature>
<keyword evidence="3" id="KW-1185">Reference proteome</keyword>
<feature type="compositionally biased region" description="Low complexity" evidence="1">
    <location>
        <begin position="1"/>
        <end position="20"/>
    </location>
</feature>
<protein>
    <submittedName>
        <fullName evidence="2">Uncharacterized protein</fullName>
    </submittedName>
</protein>
<evidence type="ECO:0000256" key="1">
    <source>
        <dbReference type="SAM" id="MobiDB-lite"/>
    </source>
</evidence>
<organism evidence="2 3">
    <name type="scientific">Cylindrotheca closterium</name>
    <dbReference type="NCBI Taxonomy" id="2856"/>
    <lineage>
        <taxon>Eukaryota</taxon>
        <taxon>Sar</taxon>
        <taxon>Stramenopiles</taxon>
        <taxon>Ochrophyta</taxon>
        <taxon>Bacillariophyta</taxon>
        <taxon>Bacillariophyceae</taxon>
        <taxon>Bacillariophycidae</taxon>
        <taxon>Bacillariales</taxon>
        <taxon>Bacillariaceae</taxon>
        <taxon>Cylindrotheca</taxon>
    </lineage>
</organism>
<gene>
    <name evidence="2" type="ORF">CYCCA115_LOCUS3574</name>
</gene>
<evidence type="ECO:0000313" key="3">
    <source>
        <dbReference type="Proteomes" id="UP001295423"/>
    </source>
</evidence>
<comment type="caution">
    <text evidence="2">The sequence shown here is derived from an EMBL/GenBank/DDBJ whole genome shotgun (WGS) entry which is preliminary data.</text>
</comment>
<feature type="region of interest" description="Disordered" evidence="1">
    <location>
        <begin position="239"/>
        <end position="260"/>
    </location>
</feature>
<dbReference type="EMBL" id="CAKOGP040000324">
    <property type="protein sequence ID" value="CAJ1934049.1"/>
    <property type="molecule type" value="Genomic_DNA"/>
</dbReference>
<feature type="compositionally biased region" description="Low complexity" evidence="1">
    <location>
        <begin position="489"/>
        <end position="500"/>
    </location>
</feature>
<proteinExistence type="predicted"/>
<dbReference type="Proteomes" id="UP001295423">
    <property type="component" value="Unassembled WGS sequence"/>
</dbReference>
<sequence>MASFSSQNNGNNNSNNSNNNSDKHKEDLDLFLTNIESKLRGPFSSLDLSKAVTTSALRKTMTPPEFLENLNNVLLRTDKVSQLRILIGLLGLEPEPELDEKVLQVLRTAQQKSEEPWSKCIAGIIQGIMFKTNDDDDDDNNNDNDSRCSCRGEYAQRKLDKAAEDICERVMKCMRETKEINGGEYPPDLNAYYIPYKYSMVSDDFRKKAQLDPYSNPHFTANLDADILKIDEQLEAQRAKEAQEHGPILLPGVTLPSSTTTSTTAAALGRTNLPPGFKPANLVKKATPKSTSSMFLTRSNPAARKAQLAGRTNKLVRRKGGAQSLIAGTSYKARTAGTTTTSTTTTGTTTTTAAVTSKTAPGAAGAKSSNSASTTTSTTAAAGLLSKKLGKGGLAARDGAAAPRGRFASGKSKMKMLDVDTVSNLHQQTVERQKEQALSKMSKKRRIMEAAKLQGLKRSKPNNEKTTTTATTGAATAATLAPKEPETKPPQSEELPLPQEITPIPEPSGMPAVSAAAALVQEQQAQEQQDQQQPQPEWKILLRERSNKLSDPDRSRVQQFFENNQFNPTPEQSVYKMKLHEQRSVDPATGKEIKETFYLELDYEKKSSKQSKKIKRY</sequence>
<dbReference type="AlphaFoldDB" id="A0AAD2FF11"/>
<feature type="region of interest" description="Disordered" evidence="1">
    <location>
        <begin position="358"/>
        <end position="377"/>
    </location>
</feature>
<feature type="compositionally biased region" description="Low complexity" evidence="1">
    <location>
        <begin position="466"/>
        <end position="481"/>
    </location>
</feature>
<feature type="region of interest" description="Disordered" evidence="1">
    <location>
        <begin position="452"/>
        <end position="537"/>
    </location>
</feature>
<accession>A0AAD2FF11</accession>
<reference evidence="2" key="1">
    <citation type="submission" date="2023-08" db="EMBL/GenBank/DDBJ databases">
        <authorList>
            <person name="Audoor S."/>
            <person name="Bilcke G."/>
        </authorList>
    </citation>
    <scope>NUCLEOTIDE SEQUENCE</scope>
</reference>
<feature type="region of interest" description="Disordered" evidence="1">
    <location>
        <begin position="1"/>
        <end position="24"/>
    </location>
</feature>
<name>A0AAD2FF11_9STRA</name>